<protein>
    <recommendedName>
        <fullName evidence="3">3-hydroxyanthranilate 3,4-dioxygenase</fullName>
    </recommendedName>
</protein>
<dbReference type="EMBL" id="VWPC01000021">
    <property type="protein sequence ID" value="KAA5839808.1"/>
    <property type="molecule type" value="Genomic_DNA"/>
</dbReference>
<dbReference type="AlphaFoldDB" id="A0AB34C480"/>
<gene>
    <name evidence="1" type="ORF">F2A38_23455</name>
</gene>
<dbReference type="Proteomes" id="UP000323924">
    <property type="component" value="Unassembled WGS sequence"/>
</dbReference>
<dbReference type="Gene3D" id="2.60.120.10">
    <property type="entry name" value="Jelly Rolls"/>
    <property type="match status" value="1"/>
</dbReference>
<evidence type="ECO:0000313" key="1">
    <source>
        <dbReference type="EMBL" id="KAA5839808.1"/>
    </source>
</evidence>
<sequence>MNKIELKRKNAFNLFRESSKMGNYDEFPMLRSEIDPQLHVSKNTLSQPFFLICEKDCVITALSGNAQVHFKSMPVLYHDLTPGDFVYVPGGVEHRIVCDQESIHVRYKARVAGLEAVVWHCESCDSELDRHTWSNEAKTPQEGYSFGSNRFNEEVERRTCNACGVVHPTLDLSAFRWADIAVSLKE</sequence>
<proteinExistence type="predicted"/>
<reference evidence="1 2" key="1">
    <citation type="submission" date="2019-09" db="EMBL/GenBank/DDBJ databases">
        <authorList>
            <person name="Vacheron J."/>
            <person name="Dubost A."/>
            <person name="Prigent-Combaret C."/>
            <person name="Muller D."/>
        </authorList>
    </citation>
    <scope>NUCLEOTIDE SEQUENCE [LARGE SCALE GENOMIC DNA]</scope>
    <source>
        <strain evidence="1 2">JV497</strain>
    </source>
</reference>
<name>A0AB34C480_9PSED</name>
<organism evidence="1 2">
    <name type="scientific">Pseudomonas chlororaphis</name>
    <dbReference type="NCBI Taxonomy" id="587753"/>
    <lineage>
        <taxon>Bacteria</taxon>
        <taxon>Pseudomonadati</taxon>
        <taxon>Pseudomonadota</taxon>
        <taxon>Gammaproteobacteria</taxon>
        <taxon>Pseudomonadales</taxon>
        <taxon>Pseudomonadaceae</taxon>
        <taxon>Pseudomonas</taxon>
    </lineage>
</organism>
<dbReference type="RefSeq" id="WP_150052668.1">
    <property type="nucleotide sequence ID" value="NZ_VWPC01000021.1"/>
</dbReference>
<evidence type="ECO:0000313" key="2">
    <source>
        <dbReference type="Proteomes" id="UP000323924"/>
    </source>
</evidence>
<dbReference type="CDD" id="cd02208">
    <property type="entry name" value="cupin_RmlC-like"/>
    <property type="match status" value="1"/>
</dbReference>
<evidence type="ECO:0008006" key="3">
    <source>
        <dbReference type="Google" id="ProtNLM"/>
    </source>
</evidence>
<dbReference type="InterPro" id="IPR014710">
    <property type="entry name" value="RmlC-like_jellyroll"/>
</dbReference>
<comment type="caution">
    <text evidence="1">The sequence shown here is derived from an EMBL/GenBank/DDBJ whole genome shotgun (WGS) entry which is preliminary data.</text>
</comment>
<accession>A0AB34C480</accession>
<dbReference type="InterPro" id="IPR011051">
    <property type="entry name" value="RmlC_Cupin_sf"/>
</dbReference>
<dbReference type="SUPFAM" id="SSF51182">
    <property type="entry name" value="RmlC-like cupins"/>
    <property type="match status" value="1"/>
</dbReference>